<dbReference type="Gene3D" id="3.40.462.20">
    <property type="match status" value="1"/>
</dbReference>
<dbReference type="GO" id="GO:0071949">
    <property type="term" value="F:FAD binding"/>
    <property type="evidence" value="ECO:0007669"/>
    <property type="project" value="InterPro"/>
</dbReference>
<proteinExistence type="inferred from homology"/>
<evidence type="ECO:0000256" key="4">
    <source>
        <dbReference type="ARBA" id="ARBA00023002"/>
    </source>
</evidence>
<keyword evidence="7" id="KW-1185">Reference proteome</keyword>
<evidence type="ECO:0000259" key="5">
    <source>
        <dbReference type="PROSITE" id="PS51387"/>
    </source>
</evidence>
<dbReference type="OrthoDB" id="2151789at2759"/>
<evidence type="ECO:0000313" key="6">
    <source>
        <dbReference type="EMBL" id="THU99256.1"/>
    </source>
</evidence>
<feature type="domain" description="FAD-binding PCMH-type" evidence="5">
    <location>
        <begin position="12"/>
        <end position="182"/>
    </location>
</feature>
<protein>
    <submittedName>
        <fullName evidence="6">FAD-binding domain-containing protein</fullName>
    </submittedName>
</protein>
<dbReference type="InterPro" id="IPR016166">
    <property type="entry name" value="FAD-bd_PCMH"/>
</dbReference>
<dbReference type="EMBL" id="ML179122">
    <property type="protein sequence ID" value="THU99256.1"/>
    <property type="molecule type" value="Genomic_DNA"/>
</dbReference>
<evidence type="ECO:0000256" key="1">
    <source>
        <dbReference type="ARBA" id="ARBA00005466"/>
    </source>
</evidence>
<dbReference type="GO" id="GO:0016491">
    <property type="term" value="F:oxidoreductase activity"/>
    <property type="evidence" value="ECO:0007669"/>
    <property type="project" value="UniProtKB-KW"/>
</dbReference>
<comment type="similarity">
    <text evidence="1">Belongs to the oxygen-dependent FAD-linked oxidoreductase family.</text>
</comment>
<dbReference type="AlphaFoldDB" id="A0A4S8MA07"/>
<dbReference type="InterPro" id="IPR050416">
    <property type="entry name" value="FAD-linked_Oxidoreductase"/>
</dbReference>
<dbReference type="PROSITE" id="PS51387">
    <property type="entry name" value="FAD_PCMH"/>
    <property type="match status" value="1"/>
</dbReference>
<dbReference type="PANTHER" id="PTHR42973">
    <property type="entry name" value="BINDING OXIDOREDUCTASE, PUTATIVE (AFU_ORTHOLOGUE AFUA_1G17690)-RELATED"/>
    <property type="match status" value="1"/>
</dbReference>
<dbReference type="Pfam" id="PF08031">
    <property type="entry name" value="BBE"/>
    <property type="match status" value="1"/>
</dbReference>
<dbReference type="InterPro" id="IPR006094">
    <property type="entry name" value="Oxid_FAD_bind_N"/>
</dbReference>
<dbReference type="Pfam" id="PF01565">
    <property type="entry name" value="FAD_binding_4"/>
    <property type="match status" value="1"/>
</dbReference>
<dbReference type="Proteomes" id="UP000297245">
    <property type="component" value="Unassembled WGS sequence"/>
</dbReference>
<reference evidence="6 7" key="1">
    <citation type="journal article" date="2019" name="Nat. Ecol. Evol.">
        <title>Megaphylogeny resolves global patterns of mushroom evolution.</title>
        <authorList>
            <person name="Varga T."/>
            <person name="Krizsan K."/>
            <person name="Foldi C."/>
            <person name="Dima B."/>
            <person name="Sanchez-Garcia M."/>
            <person name="Sanchez-Ramirez S."/>
            <person name="Szollosi G.J."/>
            <person name="Szarkandi J.G."/>
            <person name="Papp V."/>
            <person name="Albert L."/>
            <person name="Andreopoulos W."/>
            <person name="Angelini C."/>
            <person name="Antonin V."/>
            <person name="Barry K.W."/>
            <person name="Bougher N.L."/>
            <person name="Buchanan P."/>
            <person name="Buyck B."/>
            <person name="Bense V."/>
            <person name="Catcheside P."/>
            <person name="Chovatia M."/>
            <person name="Cooper J."/>
            <person name="Damon W."/>
            <person name="Desjardin D."/>
            <person name="Finy P."/>
            <person name="Geml J."/>
            <person name="Haridas S."/>
            <person name="Hughes K."/>
            <person name="Justo A."/>
            <person name="Karasinski D."/>
            <person name="Kautmanova I."/>
            <person name="Kiss B."/>
            <person name="Kocsube S."/>
            <person name="Kotiranta H."/>
            <person name="LaButti K.M."/>
            <person name="Lechner B.E."/>
            <person name="Liimatainen K."/>
            <person name="Lipzen A."/>
            <person name="Lukacs Z."/>
            <person name="Mihaltcheva S."/>
            <person name="Morgado L.N."/>
            <person name="Niskanen T."/>
            <person name="Noordeloos M.E."/>
            <person name="Ohm R.A."/>
            <person name="Ortiz-Santana B."/>
            <person name="Ovrebo C."/>
            <person name="Racz N."/>
            <person name="Riley R."/>
            <person name="Savchenko A."/>
            <person name="Shiryaev A."/>
            <person name="Soop K."/>
            <person name="Spirin V."/>
            <person name="Szebenyi C."/>
            <person name="Tomsovsky M."/>
            <person name="Tulloss R.E."/>
            <person name="Uehling J."/>
            <person name="Grigoriev I.V."/>
            <person name="Vagvolgyi C."/>
            <person name="Papp T."/>
            <person name="Martin F.M."/>
            <person name="Miettinen O."/>
            <person name="Hibbett D.S."/>
            <person name="Nagy L.G."/>
        </authorList>
    </citation>
    <scope>NUCLEOTIDE SEQUENCE [LARGE SCALE GENOMIC DNA]</scope>
    <source>
        <strain evidence="6 7">CBS 962.96</strain>
    </source>
</reference>
<organism evidence="6 7">
    <name type="scientific">Dendrothele bispora (strain CBS 962.96)</name>
    <dbReference type="NCBI Taxonomy" id="1314807"/>
    <lineage>
        <taxon>Eukaryota</taxon>
        <taxon>Fungi</taxon>
        <taxon>Dikarya</taxon>
        <taxon>Basidiomycota</taxon>
        <taxon>Agaricomycotina</taxon>
        <taxon>Agaricomycetes</taxon>
        <taxon>Agaricomycetidae</taxon>
        <taxon>Agaricales</taxon>
        <taxon>Agaricales incertae sedis</taxon>
        <taxon>Dendrothele</taxon>
    </lineage>
</organism>
<dbReference type="SUPFAM" id="SSF56176">
    <property type="entry name" value="FAD-binding/transporter-associated domain-like"/>
    <property type="match status" value="1"/>
</dbReference>
<name>A0A4S8MA07_DENBC</name>
<dbReference type="Gene3D" id="3.30.465.10">
    <property type="match status" value="1"/>
</dbReference>
<dbReference type="InterPro" id="IPR036318">
    <property type="entry name" value="FAD-bd_PCMH-like_sf"/>
</dbReference>
<keyword evidence="4" id="KW-0560">Oxidoreductase</keyword>
<keyword evidence="2" id="KW-0285">Flavoprotein</keyword>
<evidence type="ECO:0000256" key="2">
    <source>
        <dbReference type="ARBA" id="ARBA00022630"/>
    </source>
</evidence>
<dbReference type="InterPro" id="IPR012951">
    <property type="entry name" value="BBE"/>
</dbReference>
<keyword evidence="3" id="KW-0274">FAD</keyword>
<dbReference type="PANTHER" id="PTHR42973:SF13">
    <property type="entry name" value="FAD-BINDING PCMH-TYPE DOMAIN-CONTAINING PROTEIN"/>
    <property type="match status" value="1"/>
</dbReference>
<evidence type="ECO:0000256" key="3">
    <source>
        <dbReference type="ARBA" id="ARBA00022827"/>
    </source>
</evidence>
<accession>A0A4S8MA07</accession>
<evidence type="ECO:0000313" key="7">
    <source>
        <dbReference type="Proteomes" id="UP000297245"/>
    </source>
</evidence>
<sequence>YNYDISHWSNASSLPATCTVEPSSAEQIQELIGIITSTRTPWAVKGAGHCNNNNMSSTQGLLISMSNFRDISLSPDKSTVKLGMGLTWIEVYTALAVDDLVVVGGRFGPVGVGGLSLSSGYSWYTNQYGFATDNVVSYEIVLPNGNFTTVTQESNPDLFFALQGGVNNFGIVTNIELKTHPLNDVFAGVISVSGNLTAALQATANYAKKTQDTKATATSTISGINGTVKVFHDGPDANGLFDEFLAIPGATVDVQTRTYLQYLALGDIAVEPTNRATWYSAPTLSWPPELIEFIHQQVIEYSSLISTTSKSGIQVTGNIEPFLPSAYSHSSSSSAWPHSSSTPFNTFNGLFMWTDPEEDSMMIDLTIEYHTRVWEKAIELGVSSRGSLFPPNYSQSSTSVEMIYGPNLERLRRIKASVDPADVISLTGGFKI</sequence>
<dbReference type="InterPro" id="IPR016169">
    <property type="entry name" value="FAD-bd_PCMH_sub2"/>
</dbReference>
<gene>
    <name evidence="6" type="ORF">K435DRAFT_659297</name>
</gene>
<feature type="non-terminal residue" evidence="6">
    <location>
        <position position="1"/>
    </location>
</feature>